<evidence type="ECO:0000256" key="1">
    <source>
        <dbReference type="ARBA" id="ARBA00000085"/>
    </source>
</evidence>
<dbReference type="Pfam" id="PF00072">
    <property type="entry name" value="Response_reg"/>
    <property type="match status" value="1"/>
</dbReference>
<dbReference type="InterPro" id="IPR000014">
    <property type="entry name" value="PAS"/>
</dbReference>
<evidence type="ECO:0000259" key="9">
    <source>
        <dbReference type="PROSITE" id="PS50110"/>
    </source>
</evidence>
<organism evidence="11 12">
    <name type="scientific">Aquabacterium olei</name>
    <dbReference type="NCBI Taxonomy" id="1296669"/>
    <lineage>
        <taxon>Bacteria</taxon>
        <taxon>Pseudomonadati</taxon>
        <taxon>Pseudomonadota</taxon>
        <taxon>Betaproteobacteria</taxon>
        <taxon>Burkholderiales</taxon>
        <taxon>Aquabacterium</taxon>
    </lineage>
</organism>
<dbReference type="RefSeq" id="WP_109034034.1">
    <property type="nucleotide sequence ID" value="NZ_CP029210.1"/>
</dbReference>
<evidence type="ECO:0000313" key="12">
    <source>
        <dbReference type="Proteomes" id="UP000244892"/>
    </source>
</evidence>
<keyword evidence="3 6" id="KW-0597">Phosphoprotein</keyword>
<dbReference type="InterPro" id="IPR004358">
    <property type="entry name" value="Sig_transdc_His_kin-like_C"/>
</dbReference>
<dbReference type="InterPro" id="IPR011006">
    <property type="entry name" value="CheY-like_superfamily"/>
</dbReference>
<dbReference type="InterPro" id="IPR013655">
    <property type="entry name" value="PAS_fold_3"/>
</dbReference>
<dbReference type="EMBL" id="CP029210">
    <property type="protein sequence ID" value="AWI52232.1"/>
    <property type="molecule type" value="Genomic_DNA"/>
</dbReference>
<dbReference type="InterPro" id="IPR036097">
    <property type="entry name" value="HisK_dim/P_sf"/>
</dbReference>
<dbReference type="Gene3D" id="3.30.565.10">
    <property type="entry name" value="Histidine kinase-like ATPase, C-terminal domain"/>
    <property type="match status" value="1"/>
</dbReference>
<feature type="region of interest" description="Disordered" evidence="7">
    <location>
        <begin position="488"/>
        <end position="524"/>
    </location>
</feature>
<sequence length="661" mass="72105">MKDPSGAGVERGDMLPCGLVRLDRDGVVQAANVTLARWLGVAQPDELHGRGVTTLYPQAGRLMWHTYVQPMLAAQGEVEEVSMLLQRRDGTVVDVLLNARRDEVDGGVLVVFMRIKERRRLEYQLLAIKRVAEEAPGMLFQLRRSPQPELGLAFTYVTEGVRPLFGVTPAQALADARALWDAVHPEDLAQLMEAVAQSAASMRPWRLEYRVMLDGHEQWRETHASPHGEPDGTVLWHGYAQDITGRREMEHHHHEREAAERASQAKSAFLARMSHELRTPLNGILGFARLMRTQGAPLDADQRRKLGYIEAAGDSLLHLVNEVLELSRIEAGHTSIHVQPTQVDPVVRQAMRLVEPLAVSRHVGIVPPVQQGWWAMADDNRLLQVLLNLLSNAIKYGPRGGAVTVDLRSEGGRVVIAVQDEGPGLSEAQQTQLFQPFNRLGAERTGVEGVGLGLVITRGLVELMGGELQLRSRPGLGACFQVTLQPVPGAEDEPQGHDPWTPTGAGALDALEPAPGHTEATVPPAPDRVREVLYVEDNRVNAILMASVFEDRPDFHLTVAETGAEALERARTLQPDALLLDMHLPDMDGLALLAALRRLPHLARVPAAVVSADAMPADIERALAAGFAAYWTKPLDIGRLMAELTVLVAGAPARGDAPPAA</sequence>
<proteinExistence type="predicted"/>
<evidence type="ECO:0000256" key="5">
    <source>
        <dbReference type="ARBA" id="ARBA00022777"/>
    </source>
</evidence>
<evidence type="ECO:0000256" key="4">
    <source>
        <dbReference type="ARBA" id="ARBA00022679"/>
    </source>
</evidence>
<dbReference type="KEGG" id="aon:DEH84_01360"/>
<dbReference type="SMART" id="SM00388">
    <property type="entry name" value="HisKA"/>
    <property type="match status" value="1"/>
</dbReference>
<dbReference type="SUPFAM" id="SSF55785">
    <property type="entry name" value="PYP-like sensor domain (PAS domain)"/>
    <property type="match status" value="2"/>
</dbReference>
<dbReference type="Pfam" id="PF00512">
    <property type="entry name" value="HisKA"/>
    <property type="match status" value="1"/>
</dbReference>
<dbReference type="SMART" id="SM00387">
    <property type="entry name" value="HATPase_c"/>
    <property type="match status" value="1"/>
</dbReference>
<dbReference type="PROSITE" id="PS50109">
    <property type="entry name" value="HIS_KIN"/>
    <property type="match status" value="1"/>
</dbReference>
<keyword evidence="12" id="KW-1185">Reference proteome</keyword>
<dbReference type="PROSITE" id="PS50112">
    <property type="entry name" value="PAS"/>
    <property type="match status" value="1"/>
</dbReference>
<dbReference type="GO" id="GO:0000155">
    <property type="term" value="F:phosphorelay sensor kinase activity"/>
    <property type="evidence" value="ECO:0007669"/>
    <property type="project" value="InterPro"/>
</dbReference>
<dbReference type="Gene3D" id="3.40.50.2300">
    <property type="match status" value="1"/>
</dbReference>
<protein>
    <recommendedName>
        <fullName evidence="2">histidine kinase</fullName>
        <ecNumber evidence="2">2.7.13.3</ecNumber>
    </recommendedName>
</protein>
<evidence type="ECO:0000256" key="3">
    <source>
        <dbReference type="ARBA" id="ARBA00022553"/>
    </source>
</evidence>
<dbReference type="CDD" id="cd00082">
    <property type="entry name" value="HisKA"/>
    <property type="match status" value="1"/>
</dbReference>
<feature type="domain" description="PAS" evidence="10">
    <location>
        <begin position="151"/>
        <end position="202"/>
    </location>
</feature>
<dbReference type="CDD" id="cd00075">
    <property type="entry name" value="HATPase"/>
    <property type="match status" value="1"/>
</dbReference>
<reference evidence="11 12" key="1">
    <citation type="submission" date="2018-05" db="EMBL/GenBank/DDBJ databases">
        <title>complete genome sequence of Aquabacterium olei NBRC 110486.</title>
        <authorList>
            <person name="Tang B."/>
            <person name="Chang J."/>
            <person name="Zhang L."/>
            <person name="Yang H."/>
        </authorList>
    </citation>
    <scope>NUCLEOTIDE SEQUENCE [LARGE SCALE GENOMIC DNA]</scope>
    <source>
        <strain evidence="11 12">NBRC 110486</strain>
    </source>
</reference>
<dbReference type="SMART" id="SM00448">
    <property type="entry name" value="REC"/>
    <property type="match status" value="1"/>
</dbReference>
<dbReference type="PANTHER" id="PTHR43047">
    <property type="entry name" value="TWO-COMPONENT HISTIDINE PROTEIN KINASE"/>
    <property type="match status" value="1"/>
</dbReference>
<dbReference type="EC" id="2.7.13.3" evidence="2"/>
<dbReference type="InterPro" id="IPR003661">
    <property type="entry name" value="HisK_dim/P_dom"/>
</dbReference>
<dbReference type="Gene3D" id="1.10.287.130">
    <property type="match status" value="1"/>
</dbReference>
<dbReference type="InterPro" id="IPR005467">
    <property type="entry name" value="His_kinase_dom"/>
</dbReference>
<evidence type="ECO:0000256" key="6">
    <source>
        <dbReference type="PROSITE-ProRule" id="PRU00169"/>
    </source>
</evidence>
<dbReference type="Pfam" id="PF02518">
    <property type="entry name" value="HATPase_c"/>
    <property type="match status" value="1"/>
</dbReference>
<evidence type="ECO:0000256" key="2">
    <source>
        <dbReference type="ARBA" id="ARBA00012438"/>
    </source>
</evidence>
<dbReference type="InterPro" id="IPR036890">
    <property type="entry name" value="HATPase_C_sf"/>
</dbReference>
<gene>
    <name evidence="11" type="ORF">DEH84_01360</name>
</gene>
<dbReference type="CDD" id="cd00130">
    <property type="entry name" value="PAS"/>
    <property type="match status" value="2"/>
</dbReference>
<feature type="modified residue" description="4-aspartylphosphate" evidence="6">
    <location>
        <position position="581"/>
    </location>
</feature>
<keyword evidence="4" id="KW-0808">Transferase</keyword>
<dbReference type="SUPFAM" id="SSF47384">
    <property type="entry name" value="Homodimeric domain of signal transducing histidine kinase"/>
    <property type="match status" value="1"/>
</dbReference>
<dbReference type="OrthoDB" id="5519028at2"/>
<dbReference type="PROSITE" id="PS50110">
    <property type="entry name" value="RESPONSE_REGULATORY"/>
    <property type="match status" value="1"/>
</dbReference>
<dbReference type="PRINTS" id="PR00344">
    <property type="entry name" value="BCTRLSENSOR"/>
</dbReference>
<dbReference type="InterPro" id="IPR035965">
    <property type="entry name" value="PAS-like_dom_sf"/>
</dbReference>
<dbReference type="InterPro" id="IPR001789">
    <property type="entry name" value="Sig_transdc_resp-reg_receiver"/>
</dbReference>
<dbReference type="GO" id="GO:0005886">
    <property type="term" value="C:plasma membrane"/>
    <property type="evidence" value="ECO:0007669"/>
    <property type="project" value="TreeGrafter"/>
</dbReference>
<dbReference type="GO" id="GO:0009927">
    <property type="term" value="F:histidine phosphotransfer kinase activity"/>
    <property type="evidence" value="ECO:0007669"/>
    <property type="project" value="TreeGrafter"/>
</dbReference>
<evidence type="ECO:0000256" key="7">
    <source>
        <dbReference type="SAM" id="MobiDB-lite"/>
    </source>
</evidence>
<dbReference type="Gene3D" id="3.30.450.20">
    <property type="entry name" value="PAS domain"/>
    <property type="match status" value="2"/>
</dbReference>
<evidence type="ECO:0000313" key="11">
    <source>
        <dbReference type="EMBL" id="AWI52232.1"/>
    </source>
</evidence>
<dbReference type="PANTHER" id="PTHR43047:SF72">
    <property type="entry name" value="OSMOSENSING HISTIDINE PROTEIN KINASE SLN1"/>
    <property type="match status" value="1"/>
</dbReference>
<dbReference type="AlphaFoldDB" id="A0A2U8FMI8"/>
<feature type="domain" description="Response regulatory" evidence="9">
    <location>
        <begin position="531"/>
        <end position="648"/>
    </location>
</feature>
<evidence type="ECO:0000259" key="10">
    <source>
        <dbReference type="PROSITE" id="PS50112"/>
    </source>
</evidence>
<feature type="domain" description="Histidine kinase" evidence="8">
    <location>
        <begin position="272"/>
        <end position="488"/>
    </location>
</feature>
<keyword evidence="5" id="KW-0418">Kinase</keyword>
<dbReference type="Pfam" id="PF08447">
    <property type="entry name" value="PAS_3"/>
    <property type="match status" value="1"/>
</dbReference>
<dbReference type="InterPro" id="IPR003594">
    <property type="entry name" value="HATPase_dom"/>
</dbReference>
<evidence type="ECO:0000259" key="8">
    <source>
        <dbReference type="PROSITE" id="PS50109"/>
    </source>
</evidence>
<dbReference type="SUPFAM" id="SSF52172">
    <property type="entry name" value="CheY-like"/>
    <property type="match status" value="1"/>
</dbReference>
<dbReference type="Proteomes" id="UP000244892">
    <property type="component" value="Chromosome"/>
</dbReference>
<dbReference type="SUPFAM" id="SSF55874">
    <property type="entry name" value="ATPase domain of HSP90 chaperone/DNA topoisomerase II/histidine kinase"/>
    <property type="match status" value="1"/>
</dbReference>
<accession>A0A2U8FMI8</accession>
<name>A0A2U8FMI8_9BURK</name>
<comment type="catalytic activity">
    <reaction evidence="1">
        <text>ATP + protein L-histidine = ADP + protein N-phospho-L-histidine.</text>
        <dbReference type="EC" id="2.7.13.3"/>
    </reaction>
</comment>
<dbReference type="SMART" id="SM00091">
    <property type="entry name" value="PAS"/>
    <property type="match status" value="2"/>
</dbReference>